<evidence type="ECO:0000313" key="2">
    <source>
        <dbReference type="Proteomes" id="UP000235371"/>
    </source>
</evidence>
<organism evidence="1 2">
    <name type="scientific">Hyaloscypha bicolor E</name>
    <dbReference type="NCBI Taxonomy" id="1095630"/>
    <lineage>
        <taxon>Eukaryota</taxon>
        <taxon>Fungi</taxon>
        <taxon>Dikarya</taxon>
        <taxon>Ascomycota</taxon>
        <taxon>Pezizomycotina</taxon>
        <taxon>Leotiomycetes</taxon>
        <taxon>Helotiales</taxon>
        <taxon>Hyaloscyphaceae</taxon>
        <taxon>Hyaloscypha</taxon>
        <taxon>Hyaloscypha bicolor</taxon>
    </lineage>
</organism>
<sequence>MFCKCPDPSLWQALESEFSCLQTIAQSPPSSSIRAPKPTGLVSRTETGKLVGILEDNIPHAPDKASTLQAIAEEISAILELRRKR</sequence>
<dbReference type="RefSeq" id="XP_024742287.1">
    <property type="nucleotide sequence ID" value="XM_024879267.1"/>
</dbReference>
<name>A0A2J6TQU0_9HELO</name>
<protein>
    <submittedName>
        <fullName evidence="1">Uncharacterized protein</fullName>
    </submittedName>
</protein>
<dbReference type="InParanoid" id="A0A2J6TQU0"/>
<evidence type="ECO:0000313" key="1">
    <source>
        <dbReference type="EMBL" id="PMD65383.1"/>
    </source>
</evidence>
<dbReference type="Proteomes" id="UP000235371">
    <property type="component" value="Unassembled WGS sequence"/>
</dbReference>
<dbReference type="EMBL" id="KZ613746">
    <property type="protein sequence ID" value="PMD65383.1"/>
    <property type="molecule type" value="Genomic_DNA"/>
</dbReference>
<proteinExistence type="predicted"/>
<dbReference type="AlphaFoldDB" id="A0A2J6TQU0"/>
<dbReference type="GeneID" id="36587344"/>
<keyword evidence="2" id="KW-1185">Reference proteome</keyword>
<gene>
    <name evidence="1" type="ORF">K444DRAFT_607937</name>
</gene>
<accession>A0A2J6TQU0</accession>
<reference evidence="1 2" key="1">
    <citation type="submission" date="2016-04" db="EMBL/GenBank/DDBJ databases">
        <title>A degradative enzymes factory behind the ericoid mycorrhizal symbiosis.</title>
        <authorList>
            <consortium name="DOE Joint Genome Institute"/>
            <person name="Martino E."/>
            <person name="Morin E."/>
            <person name="Grelet G."/>
            <person name="Kuo A."/>
            <person name="Kohler A."/>
            <person name="Daghino S."/>
            <person name="Barry K."/>
            <person name="Choi C."/>
            <person name="Cichocki N."/>
            <person name="Clum A."/>
            <person name="Copeland A."/>
            <person name="Hainaut M."/>
            <person name="Haridas S."/>
            <person name="Labutti K."/>
            <person name="Lindquist E."/>
            <person name="Lipzen A."/>
            <person name="Khouja H.-R."/>
            <person name="Murat C."/>
            <person name="Ohm R."/>
            <person name="Olson A."/>
            <person name="Spatafora J."/>
            <person name="Veneault-Fourrey C."/>
            <person name="Henrissat B."/>
            <person name="Grigoriev I."/>
            <person name="Martin F."/>
            <person name="Perotto S."/>
        </authorList>
    </citation>
    <scope>NUCLEOTIDE SEQUENCE [LARGE SCALE GENOMIC DNA]</scope>
    <source>
        <strain evidence="1 2">E</strain>
    </source>
</reference>